<sequence length="518" mass="55622">MYSAGSTGWHSRRASSPVIRNVSRRRAKMGKLLQWVSRPCLFVVVAVLCASLSSFSPDPAVTSGEESAGNNQRGAGWHAVGTLTGVVLGVHAAQPALHPEFFSQQYAVGVQSLEHGQVPEENDEPSAMSTLGAPEDNSAVPLIVTRRRRTARFPYSNFAAEMEQEGWNLGERALRRGAAGNFAAISDEAAIVATIGSRKKVIFNLSDRLSLHTRADGTVVCATGGVAATATAGDVRRISFDGKTGYVTQASGPALSFEGSPVDPVVLPLSHGTNKSVTAGSSLLVLCTKPNEAAVAIPGDKPVTVKTPVVLRKALEARERRLFEERASHLESYARGGKTIAKVAAFGFILFALGFMSAVSRFAAWGHRLEADQSLETVYRVLADAELVPPNEPLANRHVIAFLADTNEEHRQVVLRQLYASDPGTLLVYKEGTRRMRSAVVNAVLAGYSMLFFFGAYGVSSLFSHAAARNRRRSRSRRHDHAAGTRTATDRDEEWVNAGDADPLDLGDADIVIADGDF</sequence>
<accession>A0A086KV56</accession>
<dbReference type="AlphaFoldDB" id="A0A086KV56"/>
<dbReference type="VEuPathDB" id="ToxoDB:TGP89_248140"/>
<keyword evidence="2" id="KW-1133">Transmembrane helix</keyword>
<evidence type="ECO:0000313" key="3">
    <source>
        <dbReference type="EMBL" id="KFG48274.1"/>
    </source>
</evidence>
<evidence type="ECO:0000313" key="4">
    <source>
        <dbReference type="Proteomes" id="UP000028828"/>
    </source>
</evidence>
<dbReference type="OrthoDB" id="10381251at2759"/>
<keyword evidence="2 3" id="KW-0812">Transmembrane</keyword>
<evidence type="ECO:0000256" key="1">
    <source>
        <dbReference type="SAM" id="MobiDB-lite"/>
    </source>
</evidence>
<name>A0A086KV56_TOXGO</name>
<gene>
    <name evidence="3" type="ORF">TGP89_248140</name>
</gene>
<keyword evidence="2" id="KW-0472">Membrane</keyword>
<evidence type="ECO:0000256" key="2">
    <source>
        <dbReference type="SAM" id="Phobius"/>
    </source>
</evidence>
<proteinExistence type="predicted"/>
<comment type="caution">
    <text evidence="3">The sequence shown here is derived from an EMBL/GenBank/DDBJ whole genome shotgun (WGS) entry which is preliminary data.</text>
</comment>
<protein>
    <submittedName>
        <fullName evidence="3">Putative transmembrane protein</fullName>
    </submittedName>
</protein>
<dbReference type="Proteomes" id="UP000028828">
    <property type="component" value="Unassembled WGS sequence"/>
</dbReference>
<feature type="transmembrane region" description="Helical" evidence="2">
    <location>
        <begin position="445"/>
        <end position="468"/>
    </location>
</feature>
<feature type="transmembrane region" description="Helical" evidence="2">
    <location>
        <begin position="343"/>
        <end position="364"/>
    </location>
</feature>
<feature type="region of interest" description="Disordered" evidence="1">
    <location>
        <begin position="470"/>
        <end position="494"/>
    </location>
</feature>
<reference evidence="3 4" key="1">
    <citation type="submission" date="2014-03" db="EMBL/GenBank/DDBJ databases">
        <authorList>
            <person name="Sibley D."/>
            <person name="Venepally P."/>
            <person name="Karamycheva S."/>
            <person name="Hadjithomas M."/>
            <person name="Khan A."/>
            <person name="Brunk B."/>
            <person name="Roos D."/>
            <person name="Caler E."/>
            <person name="Lorenzi H."/>
        </authorList>
    </citation>
    <scope>NUCLEOTIDE SEQUENCE [LARGE SCALE GENOMIC DNA]</scope>
    <source>
        <strain evidence="4">p89</strain>
    </source>
</reference>
<feature type="compositionally biased region" description="Basic residues" evidence="1">
    <location>
        <begin position="470"/>
        <end position="480"/>
    </location>
</feature>
<dbReference type="EMBL" id="AEYI02000534">
    <property type="protein sequence ID" value="KFG48274.1"/>
    <property type="molecule type" value="Genomic_DNA"/>
</dbReference>
<organism evidence="3 4">
    <name type="scientific">Toxoplasma gondii p89</name>
    <dbReference type="NCBI Taxonomy" id="943119"/>
    <lineage>
        <taxon>Eukaryota</taxon>
        <taxon>Sar</taxon>
        <taxon>Alveolata</taxon>
        <taxon>Apicomplexa</taxon>
        <taxon>Conoidasida</taxon>
        <taxon>Coccidia</taxon>
        <taxon>Eucoccidiorida</taxon>
        <taxon>Eimeriorina</taxon>
        <taxon>Sarcocystidae</taxon>
        <taxon>Toxoplasma</taxon>
    </lineage>
</organism>